<organism evidence="6 7">
    <name type="scientific">Devosia enhydra</name>
    <dbReference type="NCBI Taxonomy" id="665118"/>
    <lineage>
        <taxon>Bacteria</taxon>
        <taxon>Pseudomonadati</taxon>
        <taxon>Pseudomonadota</taxon>
        <taxon>Alphaproteobacteria</taxon>
        <taxon>Hyphomicrobiales</taxon>
        <taxon>Devosiaceae</taxon>
        <taxon>Devosia</taxon>
    </lineage>
</organism>
<dbReference type="RefSeq" id="WP_072346126.1">
    <property type="nucleotide sequence ID" value="NZ_FPKU01000003.1"/>
</dbReference>
<keyword evidence="2" id="KW-0238">DNA-binding</keyword>
<gene>
    <name evidence="6" type="ORF">SAMN02983003_3700</name>
</gene>
<dbReference type="EMBL" id="FPKU01000003">
    <property type="protein sequence ID" value="SFZ86518.1"/>
    <property type="molecule type" value="Genomic_DNA"/>
</dbReference>
<dbReference type="SUPFAM" id="SSF46785">
    <property type="entry name" value="Winged helix' DNA-binding domain"/>
    <property type="match status" value="1"/>
</dbReference>
<keyword evidence="3" id="KW-0804">Transcription</keyword>
<dbReference type="GO" id="GO:0003700">
    <property type="term" value="F:DNA-binding transcription factor activity"/>
    <property type="evidence" value="ECO:0007669"/>
    <property type="project" value="TreeGrafter"/>
</dbReference>
<dbReference type="PROSITE" id="PS51077">
    <property type="entry name" value="HTH_ICLR"/>
    <property type="match status" value="1"/>
</dbReference>
<dbReference type="InterPro" id="IPR005471">
    <property type="entry name" value="Tscrpt_reg_IclR_N"/>
</dbReference>
<dbReference type="Pfam" id="PF01614">
    <property type="entry name" value="IclR_C"/>
    <property type="match status" value="1"/>
</dbReference>
<dbReference type="Pfam" id="PF09339">
    <property type="entry name" value="HTH_IclR"/>
    <property type="match status" value="1"/>
</dbReference>
<dbReference type="InterPro" id="IPR036390">
    <property type="entry name" value="WH_DNA-bd_sf"/>
</dbReference>
<dbReference type="PROSITE" id="PS51078">
    <property type="entry name" value="ICLR_ED"/>
    <property type="match status" value="1"/>
</dbReference>
<dbReference type="GO" id="GO:0003677">
    <property type="term" value="F:DNA binding"/>
    <property type="evidence" value="ECO:0007669"/>
    <property type="project" value="UniProtKB-KW"/>
</dbReference>
<keyword evidence="1" id="KW-0805">Transcription regulation</keyword>
<feature type="domain" description="HTH iclR-type" evidence="4">
    <location>
        <begin position="15"/>
        <end position="77"/>
    </location>
</feature>
<dbReference type="SUPFAM" id="SSF55781">
    <property type="entry name" value="GAF domain-like"/>
    <property type="match status" value="1"/>
</dbReference>
<dbReference type="SMART" id="SM00346">
    <property type="entry name" value="HTH_ICLR"/>
    <property type="match status" value="1"/>
</dbReference>
<dbReference type="Proteomes" id="UP000183447">
    <property type="component" value="Unassembled WGS sequence"/>
</dbReference>
<dbReference type="InterPro" id="IPR050707">
    <property type="entry name" value="HTH_MetabolicPath_Reg"/>
</dbReference>
<evidence type="ECO:0000256" key="2">
    <source>
        <dbReference type="ARBA" id="ARBA00023125"/>
    </source>
</evidence>
<dbReference type="AlphaFoldDB" id="A0A1K2I2A2"/>
<reference evidence="6 7" key="1">
    <citation type="submission" date="2016-11" db="EMBL/GenBank/DDBJ databases">
        <authorList>
            <person name="Jaros S."/>
            <person name="Januszkiewicz K."/>
            <person name="Wedrychowicz H."/>
        </authorList>
    </citation>
    <scope>NUCLEOTIDE SEQUENCE [LARGE SCALE GENOMIC DNA]</scope>
    <source>
        <strain evidence="6 7">ATCC 23634</strain>
    </source>
</reference>
<dbReference type="PANTHER" id="PTHR30136:SF7">
    <property type="entry name" value="HTH-TYPE TRANSCRIPTIONAL REGULATOR KDGR-RELATED"/>
    <property type="match status" value="1"/>
</dbReference>
<evidence type="ECO:0000313" key="7">
    <source>
        <dbReference type="Proteomes" id="UP000183447"/>
    </source>
</evidence>
<dbReference type="InterPro" id="IPR014757">
    <property type="entry name" value="Tscrpt_reg_IclR_C"/>
</dbReference>
<name>A0A1K2I2A2_9HYPH</name>
<dbReference type="STRING" id="665118.SAMN02983003_3700"/>
<sequence>MSSDVKDGPAERYRAPALDKGLDILELLSEQPRGMTRGEIVRAMGRSPSEIYRMLERLVARDYVSRSPEGDRYALTIKLFVLAHRHPPVRRLVARATPVMDRFARLAGQSCHLVVPERGTAVVAQQVSSSGSWEFGIRVGTEIDLLGSGSGQVLLAFRAPEAVADLLAFWQGTDRAQRLEAIEPSLAQYRRAGYRAAPSLQIEGVEDLTVPVLSPDGYAAAALTCPFIRRLDRSDQPGRTETLNLLREAGGAISVD</sequence>
<dbReference type="Gene3D" id="1.10.10.10">
    <property type="entry name" value="Winged helix-like DNA-binding domain superfamily/Winged helix DNA-binding domain"/>
    <property type="match status" value="1"/>
</dbReference>
<evidence type="ECO:0000259" key="5">
    <source>
        <dbReference type="PROSITE" id="PS51078"/>
    </source>
</evidence>
<dbReference type="OrthoDB" id="6057486at2"/>
<dbReference type="InterPro" id="IPR029016">
    <property type="entry name" value="GAF-like_dom_sf"/>
</dbReference>
<accession>A0A1K2I2A2</accession>
<dbReference type="CDD" id="cd00090">
    <property type="entry name" value="HTH_ARSR"/>
    <property type="match status" value="1"/>
</dbReference>
<evidence type="ECO:0000259" key="4">
    <source>
        <dbReference type="PROSITE" id="PS51077"/>
    </source>
</evidence>
<dbReference type="InterPro" id="IPR036388">
    <property type="entry name" value="WH-like_DNA-bd_sf"/>
</dbReference>
<dbReference type="InterPro" id="IPR011991">
    <property type="entry name" value="ArsR-like_HTH"/>
</dbReference>
<dbReference type="PANTHER" id="PTHR30136">
    <property type="entry name" value="HELIX-TURN-HELIX TRANSCRIPTIONAL REGULATOR, ICLR FAMILY"/>
    <property type="match status" value="1"/>
</dbReference>
<protein>
    <submittedName>
        <fullName evidence="6">Transcriptional regulator, IclR family</fullName>
    </submittedName>
</protein>
<evidence type="ECO:0000256" key="3">
    <source>
        <dbReference type="ARBA" id="ARBA00023163"/>
    </source>
</evidence>
<evidence type="ECO:0000313" key="6">
    <source>
        <dbReference type="EMBL" id="SFZ86518.1"/>
    </source>
</evidence>
<dbReference type="Gene3D" id="3.30.450.40">
    <property type="match status" value="1"/>
</dbReference>
<evidence type="ECO:0000256" key="1">
    <source>
        <dbReference type="ARBA" id="ARBA00023015"/>
    </source>
</evidence>
<proteinExistence type="predicted"/>
<keyword evidence="7" id="KW-1185">Reference proteome</keyword>
<dbReference type="GO" id="GO:0045892">
    <property type="term" value="P:negative regulation of DNA-templated transcription"/>
    <property type="evidence" value="ECO:0007669"/>
    <property type="project" value="TreeGrafter"/>
</dbReference>
<feature type="domain" description="IclR-ED" evidence="5">
    <location>
        <begin position="78"/>
        <end position="256"/>
    </location>
</feature>